<dbReference type="PANTHER" id="PTHR13318">
    <property type="entry name" value="PARTNER OF PAIRED, ISOFORM B-RELATED"/>
    <property type="match status" value="1"/>
</dbReference>
<accession>E9I0W2</accession>
<gene>
    <name evidence="1" type="ORF">DAPPUDRAFT_120296</name>
</gene>
<dbReference type="InParanoid" id="E9I0W2"/>
<dbReference type="GO" id="GO:0031146">
    <property type="term" value="P:SCF-dependent proteasomal ubiquitin-dependent protein catabolic process"/>
    <property type="evidence" value="ECO:0000318"/>
    <property type="project" value="GO_Central"/>
</dbReference>
<evidence type="ECO:0000313" key="1">
    <source>
        <dbReference type="EMBL" id="EFX62369.1"/>
    </source>
</evidence>
<dbReference type="FunFam" id="3.80.10.10:FF:001773">
    <property type="entry name" value="Uncharacterized protein"/>
    <property type="match status" value="1"/>
</dbReference>
<dbReference type="HOGENOM" id="CLU_033667_1_1_1"/>
<name>E9I0W2_DAPPU</name>
<dbReference type="InterPro" id="IPR032675">
    <property type="entry name" value="LRR_dom_sf"/>
</dbReference>
<proteinExistence type="predicted"/>
<reference evidence="1 2" key="1">
    <citation type="journal article" date="2011" name="Science">
        <title>The ecoresponsive genome of Daphnia pulex.</title>
        <authorList>
            <person name="Colbourne J.K."/>
            <person name="Pfrender M.E."/>
            <person name="Gilbert D."/>
            <person name="Thomas W.K."/>
            <person name="Tucker A."/>
            <person name="Oakley T.H."/>
            <person name="Tokishita S."/>
            <person name="Aerts A."/>
            <person name="Arnold G.J."/>
            <person name="Basu M.K."/>
            <person name="Bauer D.J."/>
            <person name="Caceres C.E."/>
            <person name="Carmel L."/>
            <person name="Casola C."/>
            <person name="Choi J.H."/>
            <person name="Detter J.C."/>
            <person name="Dong Q."/>
            <person name="Dusheyko S."/>
            <person name="Eads B.D."/>
            <person name="Frohlich T."/>
            <person name="Geiler-Samerotte K.A."/>
            <person name="Gerlach D."/>
            <person name="Hatcher P."/>
            <person name="Jogdeo S."/>
            <person name="Krijgsveld J."/>
            <person name="Kriventseva E.V."/>
            <person name="Kultz D."/>
            <person name="Laforsch C."/>
            <person name="Lindquist E."/>
            <person name="Lopez J."/>
            <person name="Manak J.R."/>
            <person name="Muller J."/>
            <person name="Pangilinan J."/>
            <person name="Patwardhan R.P."/>
            <person name="Pitluck S."/>
            <person name="Pritham E.J."/>
            <person name="Rechtsteiner A."/>
            <person name="Rho M."/>
            <person name="Rogozin I.B."/>
            <person name="Sakarya O."/>
            <person name="Salamov A."/>
            <person name="Schaack S."/>
            <person name="Shapiro H."/>
            <person name="Shiga Y."/>
            <person name="Skalitzky C."/>
            <person name="Smith Z."/>
            <person name="Souvorov A."/>
            <person name="Sung W."/>
            <person name="Tang Z."/>
            <person name="Tsuchiya D."/>
            <person name="Tu H."/>
            <person name="Vos H."/>
            <person name="Wang M."/>
            <person name="Wolf Y.I."/>
            <person name="Yamagata H."/>
            <person name="Yamada T."/>
            <person name="Ye Y."/>
            <person name="Shaw J.R."/>
            <person name="Andrews J."/>
            <person name="Crease T.J."/>
            <person name="Tang H."/>
            <person name="Lucas S.M."/>
            <person name="Robertson H.M."/>
            <person name="Bork P."/>
            <person name="Koonin E.V."/>
            <person name="Zdobnov E.M."/>
            <person name="Grigoriev I.V."/>
            <person name="Lynch M."/>
            <person name="Boore J.L."/>
        </authorList>
    </citation>
    <scope>NUCLEOTIDE SEQUENCE [LARGE SCALE GENOMIC DNA]</scope>
</reference>
<dbReference type="PhylomeDB" id="E9I0W2"/>
<dbReference type="Gene3D" id="3.80.10.10">
    <property type="entry name" value="Ribonuclease Inhibitor"/>
    <property type="match status" value="2"/>
</dbReference>
<dbReference type="FunFam" id="3.80.10.10:FF:001776">
    <property type="entry name" value="Uncharacterized protein"/>
    <property type="match status" value="1"/>
</dbReference>
<dbReference type="EMBL" id="GL733642">
    <property type="protein sequence ID" value="EFX62369.1"/>
    <property type="molecule type" value="Genomic_DNA"/>
</dbReference>
<dbReference type="KEGG" id="dpx:DAPPUDRAFT_120296"/>
<keyword evidence="2" id="KW-1185">Reference proteome</keyword>
<dbReference type="SUPFAM" id="SSF52047">
    <property type="entry name" value="RNI-like"/>
    <property type="match status" value="1"/>
</dbReference>
<dbReference type="InterPro" id="IPR006553">
    <property type="entry name" value="Leu-rich_rpt_Cys-con_subtyp"/>
</dbReference>
<dbReference type="Proteomes" id="UP000000305">
    <property type="component" value="Unassembled WGS sequence"/>
</dbReference>
<sequence length="477" mass="55294">MRFEFLTTFRTEPLLELSMIPHFHTLDLTRMKKGTDISDILYLATIKNPVKQETKNFETLQLDCSTCHYQYICNKGNFNFIPKFTKLRILDVSFPETDDDCFHLISKHCPDLRELYAKRGEVTDEGIRNLCVIGNCKSIRKLDLERCNKVTTKGIQLALDNLPQLRAFCHESLLEGLAEIAQSATDNKIDLPKYSLSTLYVVKETVYKSGSLQQSVLLCPNVTEVNLAIWREGLKDSELLSLLSLKQLYTIQVQHAIPEPLHRTEIRIDRGLTFDGVVPLLKKFGYTLKNLRFEFFVVVDIPVITEFCSNLESLTLYCCKTTQRYIETEVERPRLNNLKKLIIGYLTISSEDLVALLASPSLLYVGLLRCDALNDNVFHRVSNLHSFRNLEHLYISNCNSVTKNGIEIFLQESNPLREIILCCSEQSVSRITRDDVANWNDTAIWIKKNWRFNFILKSYRRYIYLGGYTWKHRRGEF</sequence>
<protein>
    <submittedName>
        <fullName evidence="1">Uncharacterized protein</fullName>
    </submittedName>
</protein>
<evidence type="ECO:0000313" key="2">
    <source>
        <dbReference type="Proteomes" id="UP000000305"/>
    </source>
</evidence>
<dbReference type="GO" id="GO:0019005">
    <property type="term" value="C:SCF ubiquitin ligase complex"/>
    <property type="evidence" value="ECO:0000318"/>
    <property type="project" value="GO_Central"/>
</dbReference>
<dbReference type="OrthoDB" id="6357797at2759"/>
<dbReference type="AlphaFoldDB" id="E9I0W2"/>
<dbReference type="SMART" id="SM00367">
    <property type="entry name" value="LRR_CC"/>
    <property type="match status" value="5"/>
</dbReference>
<organism evidence="1 2">
    <name type="scientific">Daphnia pulex</name>
    <name type="common">Water flea</name>
    <dbReference type="NCBI Taxonomy" id="6669"/>
    <lineage>
        <taxon>Eukaryota</taxon>
        <taxon>Metazoa</taxon>
        <taxon>Ecdysozoa</taxon>
        <taxon>Arthropoda</taxon>
        <taxon>Crustacea</taxon>
        <taxon>Branchiopoda</taxon>
        <taxon>Diplostraca</taxon>
        <taxon>Cladocera</taxon>
        <taxon>Anomopoda</taxon>
        <taxon>Daphniidae</taxon>
        <taxon>Daphnia</taxon>
    </lineage>
</organism>